<keyword evidence="8" id="KW-1278">Translocase</keyword>
<dbReference type="InterPro" id="IPR006068">
    <property type="entry name" value="ATPase_P-typ_cation-transptr_C"/>
</dbReference>
<keyword evidence="4 11" id="KW-0812">Transmembrane</keyword>
<feature type="transmembrane region" description="Helical" evidence="11">
    <location>
        <begin position="751"/>
        <end position="775"/>
    </location>
</feature>
<evidence type="ECO:0000256" key="2">
    <source>
        <dbReference type="ARBA" id="ARBA00005675"/>
    </source>
</evidence>
<dbReference type="Proteomes" id="UP000233491">
    <property type="component" value="Unassembled WGS sequence"/>
</dbReference>
<dbReference type="Pfam" id="PF13246">
    <property type="entry name" value="Cation_ATPase"/>
    <property type="match status" value="1"/>
</dbReference>
<dbReference type="SMART" id="SM00831">
    <property type="entry name" value="Cation_ATPase_N"/>
    <property type="match status" value="1"/>
</dbReference>
<dbReference type="SUPFAM" id="SSF81665">
    <property type="entry name" value="Calcium ATPase, transmembrane domain M"/>
    <property type="match status" value="1"/>
</dbReference>
<dbReference type="GO" id="GO:0046872">
    <property type="term" value="F:metal ion binding"/>
    <property type="evidence" value="ECO:0007669"/>
    <property type="project" value="UniProtKB-KW"/>
</dbReference>
<reference evidence="13 14" key="1">
    <citation type="submission" date="2017-12" db="EMBL/GenBank/DDBJ databases">
        <title>Anaerobic carbon monoxide metabolism by Pleomorphomonas carboxyditropha sp. nov., a new mesophilic hydrogenogenic carboxidotroph.</title>
        <authorList>
            <person name="Esquivel-Elizondo S."/>
            <person name="Krajmalnik-Brown R."/>
        </authorList>
    </citation>
    <scope>NUCLEOTIDE SEQUENCE [LARGE SCALE GENOMIC DNA]</scope>
    <source>
        <strain evidence="13 14">R5-392</strain>
    </source>
</reference>
<dbReference type="GO" id="GO:1990573">
    <property type="term" value="P:potassium ion import across plasma membrane"/>
    <property type="evidence" value="ECO:0007669"/>
    <property type="project" value="TreeGrafter"/>
</dbReference>
<dbReference type="Gene3D" id="2.70.150.10">
    <property type="entry name" value="Calcium-transporting ATPase, cytoplasmic transduction domain A"/>
    <property type="match status" value="1"/>
</dbReference>
<dbReference type="InterPro" id="IPR001757">
    <property type="entry name" value="P_typ_ATPase"/>
</dbReference>
<feature type="transmembrane region" description="Helical" evidence="11">
    <location>
        <begin position="93"/>
        <end position="113"/>
    </location>
</feature>
<dbReference type="SFLD" id="SFLDF00027">
    <property type="entry name" value="p-type_atpase"/>
    <property type="match status" value="1"/>
</dbReference>
<dbReference type="SUPFAM" id="SSF81653">
    <property type="entry name" value="Calcium ATPase, transduction domain A"/>
    <property type="match status" value="1"/>
</dbReference>
<dbReference type="Gene3D" id="3.40.50.1000">
    <property type="entry name" value="HAD superfamily/HAD-like"/>
    <property type="match status" value="1"/>
</dbReference>
<feature type="transmembrane region" description="Helical" evidence="11">
    <location>
        <begin position="905"/>
        <end position="921"/>
    </location>
</feature>
<evidence type="ECO:0000256" key="6">
    <source>
        <dbReference type="ARBA" id="ARBA00022741"/>
    </source>
</evidence>
<dbReference type="PRINTS" id="PR00119">
    <property type="entry name" value="CATATPASE"/>
</dbReference>
<evidence type="ECO:0000313" key="14">
    <source>
        <dbReference type="Proteomes" id="UP000233491"/>
    </source>
</evidence>
<proteinExistence type="inferred from homology"/>
<dbReference type="Pfam" id="PF00122">
    <property type="entry name" value="E1-E2_ATPase"/>
    <property type="match status" value="1"/>
</dbReference>
<dbReference type="GO" id="GO:0005524">
    <property type="term" value="F:ATP binding"/>
    <property type="evidence" value="ECO:0007669"/>
    <property type="project" value="UniProtKB-KW"/>
</dbReference>
<keyword evidence="9 11" id="KW-1133">Transmembrane helix</keyword>
<dbReference type="PANTHER" id="PTHR43294:SF21">
    <property type="entry name" value="CATION TRANSPORTING ATPASE"/>
    <property type="match status" value="1"/>
</dbReference>
<dbReference type="InterPro" id="IPR023214">
    <property type="entry name" value="HAD_sf"/>
</dbReference>
<dbReference type="Gene3D" id="3.40.1110.10">
    <property type="entry name" value="Calcium-transporting ATPase, cytoplasmic domain N"/>
    <property type="match status" value="1"/>
</dbReference>
<sequence>MDSALSRTEATVPHMRTADEVLADLRTDARRGLAGEEAEERLRQAGSNALAEEAPVPAWKKFLAQFANVLVALLLAAALVSAGLWLYERDSAMPFEAMAIFAIVILNAVMGYLQESRAEQAVAALQKMSAAHATVLRDGTRQSVPATDIVPGDIILIEEGDTVPADARLIEAVSLQMAEAPLTGESLPVVKTVAPILSDVPLGDRANMIFSGTAATYGRGRAVVVATGMSTEIGRIAGMLEGTSEEATPLQRELDKVGRLLGAIVVVIAVVMIGTILLVEHVRGLSAIFDVLILGVALAVAAIPEGLPAIVTAVLSIGVQRMARRNAIVRHLAAVETLGSANVVASDKTGTLTRNEMTVRVVVTASGRATFSGTGYAPEGDLSGNDGDALAGDHLDETLRALVAADRANNAVLLERDGRWSIEGDPTEGALIVAARKARLEPEGLDARFDRVGEVPFSSERKLMSTVHTDSDKPGRLRVLTKGAPDVLLERCSHELVAGEARPLSEERRQEIAALNDSLAGEALRTLGLAFRTLPHEGAPAEAFDDGVERDLVFLGLVGMIDPPRDEAKAAIVRAKAAGIRPIMITGDHPVTAAVIAAELGLSDGRAVTGAELEAMTEDALDETVREVSVFARVSPEHKLRIVKALQRHRKTVAMTGDGVNDAPALKTADIGIAMGITGTDVSKQSADIVLADDNFASIVAAVEEGRAIYANIRKFLRYLLSSNIGEVMTMFFGVLLAGTIGLTPSGADGIVLPLLATQILWINLVTDGAPALALGVDPAETAVMREPPRPRDESVITPAMWAGIVLVGLVMAVGTLAVLDASLPGGLIEGSGTISYAQTMAFTTLTLFQLFNVFNARSDHASAFRGVIANRWLWVAVGVSLLLQAFVVYIPFLQQAFSTTPLSAADWLLCAAVASSVLWLREAVKLITRSFTKNA</sequence>
<dbReference type="Pfam" id="PF08282">
    <property type="entry name" value="Hydrolase_3"/>
    <property type="match status" value="1"/>
</dbReference>
<feature type="transmembrane region" description="Helical" evidence="11">
    <location>
        <begin position="291"/>
        <end position="315"/>
    </location>
</feature>
<dbReference type="InterPro" id="IPR036412">
    <property type="entry name" value="HAD-like_sf"/>
</dbReference>
<feature type="transmembrane region" description="Helical" evidence="11">
    <location>
        <begin position="796"/>
        <end position="820"/>
    </location>
</feature>
<keyword evidence="3" id="KW-1003">Cell membrane</keyword>
<protein>
    <submittedName>
        <fullName evidence="13">Haloacid dehalogenase</fullName>
    </submittedName>
</protein>
<dbReference type="InterPro" id="IPR008250">
    <property type="entry name" value="ATPase_P-typ_transduc_dom_A_sf"/>
</dbReference>
<feature type="transmembrane region" description="Helical" evidence="11">
    <location>
        <begin position="66"/>
        <end position="87"/>
    </location>
</feature>
<feature type="transmembrane region" description="Helical" evidence="11">
    <location>
        <begin position="832"/>
        <end position="852"/>
    </location>
</feature>
<dbReference type="PANTHER" id="PTHR43294">
    <property type="entry name" value="SODIUM/POTASSIUM-TRANSPORTING ATPASE SUBUNIT ALPHA"/>
    <property type="match status" value="1"/>
</dbReference>
<dbReference type="InterPro" id="IPR059000">
    <property type="entry name" value="ATPase_P-type_domA"/>
</dbReference>
<feature type="transmembrane region" description="Helical" evidence="11">
    <location>
        <begin position="260"/>
        <end position="279"/>
    </location>
</feature>
<dbReference type="GO" id="GO:0036376">
    <property type="term" value="P:sodium ion export across plasma membrane"/>
    <property type="evidence" value="ECO:0007669"/>
    <property type="project" value="TreeGrafter"/>
</dbReference>
<accession>A0A1I4VGF4</accession>
<keyword evidence="10 11" id="KW-0472">Membrane</keyword>
<dbReference type="InterPro" id="IPR004014">
    <property type="entry name" value="ATPase_P-typ_cation-transptr_N"/>
</dbReference>
<feature type="domain" description="Cation-transporting P-type ATPase N-terminal" evidence="12">
    <location>
        <begin position="12"/>
        <end position="86"/>
    </location>
</feature>
<dbReference type="InterPro" id="IPR050510">
    <property type="entry name" value="Cation_transp_ATPase_P-type"/>
</dbReference>
<evidence type="ECO:0000256" key="5">
    <source>
        <dbReference type="ARBA" id="ARBA00022723"/>
    </source>
</evidence>
<keyword evidence="5" id="KW-0479">Metal-binding</keyword>
<gene>
    <name evidence="13" type="ORF">CXZ10_01525</name>
</gene>
<evidence type="ECO:0000259" key="12">
    <source>
        <dbReference type="SMART" id="SM00831"/>
    </source>
</evidence>
<dbReference type="Pfam" id="PF00690">
    <property type="entry name" value="Cation_ATPase_N"/>
    <property type="match status" value="1"/>
</dbReference>
<dbReference type="SFLD" id="SFLDG00002">
    <property type="entry name" value="C1.7:_P-type_atpase_like"/>
    <property type="match status" value="1"/>
</dbReference>
<keyword evidence="7" id="KW-0067">ATP-binding</keyword>
<dbReference type="GO" id="GO:0030007">
    <property type="term" value="P:intracellular potassium ion homeostasis"/>
    <property type="evidence" value="ECO:0007669"/>
    <property type="project" value="TreeGrafter"/>
</dbReference>
<evidence type="ECO:0000256" key="11">
    <source>
        <dbReference type="SAM" id="Phobius"/>
    </source>
</evidence>
<evidence type="ECO:0000256" key="9">
    <source>
        <dbReference type="ARBA" id="ARBA00022989"/>
    </source>
</evidence>
<comment type="similarity">
    <text evidence="2">Belongs to the cation transport ATPase (P-type) (TC 3.A.3) family. Type IIA subfamily.</text>
</comment>
<evidence type="ECO:0000256" key="3">
    <source>
        <dbReference type="ARBA" id="ARBA00022475"/>
    </source>
</evidence>
<dbReference type="Pfam" id="PF00689">
    <property type="entry name" value="Cation_ATPase_C"/>
    <property type="match status" value="1"/>
</dbReference>
<dbReference type="GO" id="GO:0006883">
    <property type="term" value="P:intracellular sodium ion homeostasis"/>
    <property type="evidence" value="ECO:0007669"/>
    <property type="project" value="TreeGrafter"/>
</dbReference>
<dbReference type="PROSITE" id="PS00154">
    <property type="entry name" value="ATPASE_E1_E2"/>
    <property type="match status" value="1"/>
</dbReference>
<dbReference type="EMBL" id="PJNW01000002">
    <property type="protein sequence ID" value="PKR90098.1"/>
    <property type="molecule type" value="Genomic_DNA"/>
</dbReference>
<dbReference type="Gene3D" id="1.20.1110.10">
    <property type="entry name" value="Calcium-transporting ATPase, transmembrane domain"/>
    <property type="match status" value="1"/>
</dbReference>
<dbReference type="GO" id="GO:0016887">
    <property type="term" value="F:ATP hydrolysis activity"/>
    <property type="evidence" value="ECO:0007669"/>
    <property type="project" value="InterPro"/>
</dbReference>
<organism evidence="13 14">
    <name type="scientific">Pleomorphomonas diazotrophica</name>
    <dbReference type="NCBI Taxonomy" id="1166257"/>
    <lineage>
        <taxon>Bacteria</taxon>
        <taxon>Pseudomonadati</taxon>
        <taxon>Pseudomonadota</taxon>
        <taxon>Alphaproteobacteria</taxon>
        <taxon>Hyphomicrobiales</taxon>
        <taxon>Pleomorphomonadaceae</taxon>
        <taxon>Pleomorphomonas</taxon>
    </lineage>
</organism>
<evidence type="ECO:0000256" key="10">
    <source>
        <dbReference type="ARBA" id="ARBA00023136"/>
    </source>
</evidence>
<feature type="transmembrane region" description="Helical" evidence="11">
    <location>
        <begin position="716"/>
        <end position="739"/>
    </location>
</feature>
<dbReference type="OrthoDB" id="391538at2"/>
<comment type="caution">
    <text evidence="13">The sequence shown here is derived from an EMBL/GenBank/DDBJ whole genome shotgun (WGS) entry which is preliminary data.</text>
</comment>
<dbReference type="InterPro" id="IPR018303">
    <property type="entry name" value="ATPase_P-typ_P_site"/>
</dbReference>
<dbReference type="GO" id="GO:0005391">
    <property type="term" value="F:P-type sodium:potassium-exchanging transporter activity"/>
    <property type="evidence" value="ECO:0007669"/>
    <property type="project" value="TreeGrafter"/>
</dbReference>
<dbReference type="InterPro" id="IPR044492">
    <property type="entry name" value="P_typ_ATPase_HD_dom"/>
</dbReference>
<evidence type="ECO:0000256" key="4">
    <source>
        <dbReference type="ARBA" id="ARBA00022692"/>
    </source>
</evidence>
<dbReference type="FunFam" id="2.70.150.10:FF:000016">
    <property type="entry name" value="Calcium-transporting P-type ATPase putative"/>
    <property type="match status" value="1"/>
</dbReference>
<keyword evidence="14" id="KW-1185">Reference proteome</keyword>
<dbReference type="SUPFAM" id="SSF56784">
    <property type="entry name" value="HAD-like"/>
    <property type="match status" value="1"/>
</dbReference>
<dbReference type="RefSeq" id="WP_101287195.1">
    <property type="nucleotide sequence ID" value="NZ_FOUQ01000011.1"/>
</dbReference>
<dbReference type="PRINTS" id="PR00120">
    <property type="entry name" value="HATPASE"/>
</dbReference>
<comment type="subcellular location">
    <subcellularLocation>
        <location evidence="1">Cell membrane</location>
        <topology evidence="1">Multi-pass membrane protein</topology>
    </subcellularLocation>
</comment>
<evidence type="ECO:0000256" key="8">
    <source>
        <dbReference type="ARBA" id="ARBA00022967"/>
    </source>
</evidence>
<dbReference type="NCBIfam" id="TIGR01494">
    <property type="entry name" value="ATPase_P-type"/>
    <property type="match status" value="3"/>
</dbReference>
<dbReference type="AlphaFoldDB" id="A0A1I4VGF4"/>
<dbReference type="GO" id="GO:1902600">
    <property type="term" value="P:proton transmembrane transport"/>
    <property type="evidence" value="ECO:0007669"/>
    <property type="project" value="TreeGrafter"/>
</dbReference>
<evidence type="ECO:0000256" key="1">
    <source>
        <dbReference type="ARBA" id="ARBA00004651"/>
    </source>
</evidence>
<keyword evidence="6" id="KW-0547">Nucleotide-binding</keyword>
<dbReference type="InterPro" id="IPR023298">
    <property type="entry name" value="ATPase_P-typ_TM_dom_sf"/>
</dbReference>
<name>A0A1I4VGF4_9HYPH</name>
<feature type="transmembrane region" description="Helical" evidence="11">
    <location>
        <begin position="873"/>
        <end position="893"/>
    </location>
</feature>
<dbReference type="GO" id="GO:0005886">
    <property type="term" value="C:plasma membrane"/>
    <property type="evidence" value="ECO:0007669"/>
    <property type="project" value="UniProtKB-SubCell"/>
</dbReference>
<dbReference type="SFLD" id="SFLDS00003">
    <property type="entry name" value="Haloacid_Dehalogenase"/>
    <property type="match status" value="1"/>
</dbReference>
<dbReference type="InterPro" id="IPR023299">
    <property type="entry name" value="ATPase_P-typ_cyto_dom_N"/>
</dbReference>
<evidence type="ECO:0000313" key="13">
    <source>
        <dbReference type="EMBL" id="PKR90098.1"/>
    </source>
</evidence>
<dbReference type="SUPFAM" id="SSF81660">
    <property type="entry name" value="Metal cation-transporting ATPase, ATP-binding domain N"/>
    <property type="match status" value="1"/>
</dbReference>
<evidence type="ECO:0000256" key="7">
    <source>
        <dbReference type="ARBA" id="ARBA00022840"/>
    </source>
</evidence>